<dbReference type="GO" id="GO:0016746">
    <property type="term" value="F:acyltransferase activity"/>
    <property type="evidence" value="ECO:0007669"/>
    <property type="project" value="UniProtKB-KW"/>
</dbReference>
<dbReference type="EC" id="2.3.1.-" evidence="2"/>
<proteinExistence type="predicted"/>
<dbReference type="Pfam" id="PF00583">
    <property type="entry name" value="Acetyltransf_1"/>
    <property type="match status" value="1"/>
</dbReference>
<keyword evidence="2" id="KW-0808">Transferase</keyword>
<name>A0ABS5PPG9_9FIRM</name>
<dbReference type="RefSeq" id="WP_213235718.1">
    <property type="nucleotide sequence ID" value="NZ_JAHBCL010000006.1"/>
</dbReference>
<dbReference type="SUPFAM" id="SSF55729">
    <property type="entry name" value="Acyl-CoA N-acyltransferases (Nat)"/>
    <property type="match status" value="1"/>
</dbReference>
<dbReference type="CDD" id="cd04301">
    <property type="entry name" value="NAT_SF"/>
    <property type="match status" value="1"/>
</dbReference>
<evidence type="ECO:0000313" key="3">
    <source>
        <dbReference type="Proteomes" id="UP000746471"/>
    </source>
</evidence>
<evidence type="ECO:0000313" key="2">
    <source>
        <dbReference type="EMBL" id="MBS7525932.1"/>
    </source>
</evidence>
<dbReference type="Proteomes" id="UP000746471">
    <property type="component" value="Unassembled WGS sequence"/>
</dbReference>
<keyword evidence="3" id="KW-1185">Reference proteome</keyword>
<evidence type="ECO:0000259" key="1">
    <source>
        <dbReference type="PROSITE" id="PS51186"/>
    </source>
</evidence>
<keyword evidence="2" id="KW-0012">Acyltransferase</keyword>
<dbReference type="PANTHER" id="PTHR43415">
    <property type="entry name" value="SPERMIDINE N(1)-ACETYLTRANSFERASE"/>
    <property type="match status" value="1"/>
</dbReference>
<sequence>MKYVIRPIEVKDAPGINLLRRMPGTFENILGIPSERLKRNEDYLKSIDPNTHQFVAVSEVDGEEIIVGTAGLIVASNHRLRHSASIGMMVHTAYQGMGIGDALMTTLLDIADNWLMLVRLELDVFTDNAPAINLYKKHGFVIEGTRKAAAIRSGAYVDDYIMARVRGVSLNDSGINP</sequence>
<organism evidence="2 3">
    <name type="scientific">Fusibacter paucivorans</name>
    <dbReference type="NCBI Taxonomy" id="76009"/>
    <lineage>
        <taxon>Bacteria</taxon>
        <taxon>Bacillati</taxon>
        <taxon>Bacillota</taxon>
        <taxon>Clostridia</taxon>
        <taxon>Eubacteriales</taxon>
        <taxon>Eubacteriales Family XII. Incertae Sedis</taxon>
        <taxon>Fusibacter</taxon>
    </lineage>
</organism>
<accession>A0ABS5PPG9</accession>
<dbReference type="InterPro" id="IPR016181">
    <property type="entry name" value="Acyl_CoA_acyltransferase"/>
</dbReference>
<dbReference type="EMBL" id="JAHBCL010000006">
    <property type="protein sequence ID" value="MBS7525932.1"/>
    <property type="molecule type" value="Genomic_DNA"/>
</dbReference>
<reference evidence="2 3" key="1">
    <citation type="submission" date="2021-05" db="EMBL/GenBank/DDBJ databases">
        <title>Fusibacter ferrireducens sp. nov., an anaerobic, sulfur- and Fe-reducing bacterium isolated from the mangrove sediment.</title>
        <authorList>
            <person name="Qiu D."/>
        </authorList>
    </citation>
    <scope>NUCLEOTIDE SEQUENCE [LARGE SCALE GENOMIC DNA]</scope>
    <source>
        <strain evidence="2 3">DSM 12116</strain>
    </source>
</reference>
<protein>
    <submittedName>
        <fullName evidence="2">GNAT family N-acetyltransferase</fullName>
        <ecNumber evidence="2">2.3.1.-</ecNumber>
    </submittedName>
</protein>
<gene>
    <name evidence="2" type="ORF">KHM83_04475</name>
</gene>
<feature type="domain" description="N-acetyltransferase" evidence="1">
    <location>
        <begin position="3"/>
        <end position="167"/>
    </location>
</feature>
<dbReference type="Gene3D" id="3.40.630.30">
    <property type="match status" value="1"/>
</dbReference>
<dbReference type="PANTHER" id="PTHR43415:SF3">
    <property type="entry name" value="GNAT-FAMILY ACETYLTRANSFERASE"/>
    <property type="match status" value="1"/>
</dbReference>
<dbReference type="PROSITE" id="PS51186">
    <property type="entry name" value="GNAT"/>
    <property type="match status" value="1"/>
</dbReference>
<comment type="caution">
    <text evidence="2">The sequence shown here is derived from an EMBL/GenBank/DDBJ whole genome shotgun (WGS) entry which is preliminary data.</text>
</comment>
<dbReference type="InterPro" id="IPR000182">
    <property type="entry name" value="GNAT_dom"/>
</dbReference>